<accession>A0A239KT45</accession>
<feature type="region of interest" description="Disordered" evidence="1">
    <location>
        <begin position="47"/>
        <end position="76"/>
    </location>
</feature>
<proteinExistence type="predicted"/>
<gene>
    <name evidence="2" type="ORF">SAMN05443665_101967</name>
</gene>
<evidence type="ECO:0000313" key="2">
    <source>
        <dbReference type="EMBL" id="SNT20848.1"/>
    </source>
</evidence>
<organism evidence="2 3">
    <name type="scientific">Actinomadura meyerae</name>
    <dbReference type="NCBI Taxonomy" id="240840"/>
    <lineage>
        <taxon>Bacteria</taxon>
        <taxon>Bacillati</taxon>
        <taxon>Actinomycetota</taxon>
        <taxon>Actinomycetes</taxon>
        <taxon>Streptosporangiales</taxon>
        <taxon>Thermomonosporaceae</taxon>
        <taxon>Actinomadura</taxon>
    </lineage>
</organism>
<name>A0A239KT45_9ACTN</name>
<dbReference type="Proteomes" id="UP000198318">
    <property type="component" value="Unassembled WGS sequence"/>
</dbReference>
<keyword evidence="3" id="KW-1185">Reference proteome</keyword>
<reference evidence="2 3" key="1">
    <citation type="submission" date="2017-06" db="EMBL/GenBank/DDBJ databases">
        <authorList>
            <person name="Kim H.J."/>
            <person name="Triplett B.A."/>
        </authorList>
    </citation>
    <scope>NUCLEOTIDE SEQUENCE [LARGE SCALE GENOMIC DNA]</scope>
    <source>
        <strain evidence="2 3">DSM 44715</strain>
    </source>
</reference>
<evidence type="ECO:0000313" key="3">
    <source>
        <dbReference type="Proteomes" id="UP000198318"/>
    </source>
</evidence>
<dbReference type="AlphaFoldDB" id="A0A239KT45"/>
<evidence type="ECO:0000256" key="1">
    <source>
        <dbReference type="SAM" id="MobiDB-lite"/>
    </source>
</evidence>
<dbReference type="RefSeq" id="WP_089327650.1">
    <property type="nucleotide sequence ID" value="NZ_FZOR01000019.1"/>
</dbReference>
<dbReference type="EMBL" id="FZOR01000019">
    <property type="protein sequence ID" value="SNT20848.1"/>
    <property type="molecule type" value="Genomic_DNA"/>
</dbReference>
<sequence>MWWFVLGFFALLFGFALIFDRRLRRRGQRFRGGTAITRAMRENRRDMRAWERGSQGNSGAGLSWTNEARRRRGGGG</sequence>
<protein>
    <submittedName>
        <fullName evidence="2">Uncharacterized protein</fullName>
    </submittedName>
</protein>